<dbReference type="GO" id="GO:0016853">
    <property type="term" value="F:isomerase activity"/>
    <property type="evidence" value="ECO:0007669"/>
    <property type="project" value="UniProtKB-KW"/>
</dbReference>
<dbReference type="EMBL" id="JAULSW010000004">
    <property type="protein sequence ID" value="KAK3385179.1"/>
    <property type="molecule type" value="Genomic_DNA"/>
</dbReference>
<evidence type="ECO:0000313" key="6">
    <source>
        <dbReference type="EMBL" id="KAK3385179.1"/>
    </source>
</evidence>
<evidence type="ECO:0000259" key="4">
    <source>
        <dbReference type="Pfam" id="PF22903"/>
    </source>
</evidence>
<keyword evidence="3" id="KW-0732">Signal</keyword>
<feature type="domain" description="Diels-Alderase N-terminal" evidence="5">
    <location>
        <begin position="75"/>
        <end position="259"/>
    </location>
</feature>
<keyword evidence="7" id="KW-1185">Reference proteome</keyword>
<dbReference type="Proteomes" id="UP001285441">
    <property type="component" value="Unassembled WGS sequence"/>
</dbReference>
<dbReference type="Pfam" id="PF24137">
    <property type="entry name" value="DA_N"/>
    <property type="match status" value="1"/>
</dbReference>
<gene>
    <name evidence="6" type="ORF">B0H63DRAFT_432924</name>
</gene>
<name>A0AAE0TZK9_9PEZI</name>
<proteinExistence type="inferred from homology"/>
<evidence type="ECO:0000259" key="5">
    <source>
        <dbReference type="Pfam" id="PF24137"/>
    </source>
</evidence>
<keyword evidence="1" id="KW-0413">Isomerase</keyword>
<feature type="chain" id="PRO_5041954483" evidence="3">
    <location>
        <begin position="20"/>
        <end position="438"/>
    </location>
</feature>
<dbReference type="InterPro" id="IPR054499">
    <property type="entry name" value="DA_C"/>
</dbReference>
<evidence type="ECO:0000256" key="3">
    <source>
        <dbReference type="SAM" id="SignalP"/>
    </source>
</evidence>
<accession>A0AAE0TZK9</accession>
<reference evidence="6" key="2">
    <citation type="submission" date="2023-06" db="EMBL/GenBank/DDBJ databases">
        <authorList>
            <consortium name="Lawrence Berkeley National Laboratory"/>
            <person name="Haridas S."/>
            <person name="Hensen N."/>
            <person name="Bonometti L."/>
            <person name="Westerberg I."/>
            <person name="Brannstrom I.O."/>
            <person name="Guillou S."/>
            <person name="Cros-Aarteil S."/>
            <person name="Calhoun S."/>
            <person name="Kuo A."/>
            <person name="Mondo S."/>
            <person name="Pangilinan J."/>
            <person name="Riley R."/>
            <person name="LaButti K."/>
            <person name="Andreopoulos B."/>
            <person name="Lipzen A."/>
            <person name="Chen C."/>
            <person name="Yanf M."/>
            <person name="Daum C."/>
            <person name="Ng V."/>
            <person name="Clum A."/>
            <person name="Steindorff A."/>
            <person name="Ohm R."/>
            <person name="Martin F."/>
            <person name="Silar P."/>
            <person name="Natvig D."/>
            <person name="Lalanne C."/>
            <person name="Gautier V."/>
            <person name="Ament-velasquez S.L."/>
            <person name="Kruys A."/>
            <person name="Hutchinson M.I."/>
            <person name="Powell A.J."/>
            <person name="Barry K."/>
            <person name="Miller A.N."/>
            <person name="Grigoriev I.V."/>
            <person name="Debuchy R."/>
            <person name="Gladieux P."/>
            <person name="Thoren M.H."/>
            <person name="Johannesson H."/>
        </authorList>
    </citation>
    <scope>NUCLEOTIDE SEQUENCE</scope>
    <source>
        <strain evidence="6">CBS 232.78</strain>
    </source>
</reference>
<sequence>MRYSILAGVLVFLTTVCLGQDTQDATDWTEDYWLLSGGWKQQETVLGSESNAAVNSDGCEVSHVTAFEISKGRAPVFFSTSAKDHFELPKISPMNETAGEQWEFDAVSDDGLSGVILGFYRDPNYSLLGSGNLRMYIEIAFPPETGRERFVQIDYPTESTVERCPGAGTRGEWKGNGYRYAWHVSENFDRARVVWDTPKTRGSLTLTRSLAPPRYADGSTWPDETSKASTLTVPHFYWVEPIPVSEAMFDAVVDGRQEAWSGIAGHERLWGAYNWLTCLDALTLVRLRAGPYALTFLELESWLYKGLRVPSAVLAEDGKKIFSSRSTGEPTDDSDQADFFTWEKTYGGEGITGSLSDKATGFVLDLVSPSKGKQWTFLITHKNIYFEYFLGGGVGGTGFTATVAGGQVGSQRQFTGVAGTEILKLPEKSLLLKRNYVK</sequence>
<protein>
    <submittedName>
        <fullName evidence="6">Uncharacterized protein</fullName>
    </submittedName>
</protein>
<reference evidence="6" key="1">
    <citation type="journal article" date="2023" name="Mol. Phylogenet. Evol.">
        <title>Genome-scale phylogeny and comparative genomics of the fungal order Sordariales.</title>
        <authorList>
            <person name="Hensen N."/>
            <person name="Bonometti L."/>
            <person name="Westerberg I."/>
            <person name="Brannstrom I.O."/>
            <person name="Guillou S."/>
            <person name="Cros-Aarteil S."/>
            <person name="Calhoun S."/>
            <person name="Haridas S."/>
            <person name="Kuo A."/>
            <person name="Mondo S."/>
            <person name="Pangilinan J."/>
            <person name="Riley R."/>
            <person name="LaButti K."/>
            <person name="Andreopoulos B."/>
            <person name="Lipzen A."/>
            <person name="Chen C."/>
            <person name="Yan M."/>
            <person name="Daum C."/>
            <person name="Ng V."/>
            <person name="Clum A."/>
            <person name="Steindorff A."/>
            <person name="Ohm R.A."/>
            <person name="Martin F."/>
            <person name="Silar P."/>
            <person name="Natvig D.O."/>
            <person name="Lalanne C."/>
            <person name="Gautier V."/>
            <person name="Ament-Velasquez S.L."/>
            <person name="Kruys A."/>
            <person name="Hutchinson M.I."/>
            <person name="Powell A.J."/>
            <person name="Barry K."/>
            <person name="Miller A.N."/>
            <person name="Grigoriev I.V."/>
            <person name="Debuchy R."/>
            <person name="Gladieux P."/>
            <person name="Hiltunen Thoren M."/>
            <person name="Johannesson H."/>
        </authorList>
    </citation>
    <scope>NUCLEOTIDE SEQUENCE</scope>
    <source>
        <strain evidence="6">CBS 232.78</strain>
    </source>
</reference>
<comment type="similarity">
    <text evidence="2">Belongs to the Diels-Alderase family.</text>
</comment>
<dbReference type="InterPro" id="IPR056402">
    <property type="entry name" value="DA_N"/>
</dbReference>
<evidence type="ECO:0000256" key="1">
    <source>
        <dbReference type="ARBA" id="ARBA00023235"/>
    </source>
</evidence>
<evidence type="ECO:0000256" key="2">
    <source>
        <dbReference type="ARBA" id="ARBA00046325"/>
    </source>
</evidence>
<dbReference type="Pfam" id="PF22903">
    <property type="entry name" value="DA_C"/>
    <property type="match status" value="1"/>
</dbReference>
<feature type="signal peptide" evidence="3">
    <location>
        <begin position="1"/>
        <end position="19"/>
    </location>
</feature>
<evidence type="ECO:0000313" key="7">
    <source>
        <dbReference type="Proteomes" id="UP001285441"/>
    </source>
</evidence>
<comment type="caution">
    <text evidence="6">The sequence shown here is derived from an EMBL/GenBank/DDBJ whole genome shotgun (WGS) entry which is preliminary data.</text>
</comment>
<organism evidence="6 7">
    <name type="scientific">Podospora didyma</name>
    <dbReference type="NCBI Taxonomy" id="330526"/>
    <lineage>
        <taxon>Eukaryota</taxon>
        <taxon>Fungi</taxon>
        <taxon>Dikarya</taxon>
        <taxon>Ascomycota</taxon>
        <taxon>Pezizomycotina</taxon>
        <taxon>Sordariomycetes</taxon>
        <taxon>Sordariomycetidae</taxon>
        <taxon>Sordariales</taxon>
        <taxon>Podosporaceae</taxon>
        <taxon>Podospora</taxon>
    </lineage>
</organism>
<dbReference type="AlphaFoldDB" id="A0AAE0TZK9"/>
<feature type="domain" description="Diels-Alderase C-terminal" evidence="4">
    <location>
        <begin position="274"/>
        <end position="422"/>
    </location>
</feature>